<feature type="domain" description="MID" evidence="13">
    <location>
        <begin position="2190"/>
        <end position="2484"/>
    </location>
</feature>
<feature type="region of interest" description="Disordered" evidence="10">
    <location>
        <begin position="1690"/>
        <end position="1711"/>
    </location>
</feature>
<comment type="subcellular location">
    <subcellularLocation>
        <location evidence="1 9">Nucleus</location>
    </subcellularLocation>
</comment>
<dbReference type="GO" id="GO:0003713">
    <property type="term" value="F:transcription coactivator activity"/>
    <property type="evidence" value="ECO:0007669"/>
    <property type="project" value="TreeGrafter"/>
</dbReference>
<evidence type="ECO:0000256" key="4">
    <source>
        <dbReference type="ARBA" id="ARBA00022491"/>
    </source>
</evidence>
<reference evidence="14" key="1">
    <citation type="journal article" date="2013" name="Genetics">
        <title>The draft genome and transcriptome of Panagrellus redivivus are shaped by the harsh demands of a free-living lifestyle.</title>
        <authorList>
            <person name="Srinivasan J."/>
            <person name="Dillman A.R."/>
            <person name="Macchietto M.G."/>
            <person name="Heikkinen L."/>
            <person name="Lakso M."/>
            <person name="Fracchia K.M."/>
            <person name="Antoshechkin I."/>
            <person name="Mortazavi A."/>
            <person name="Wong G."/>
            <person name="Sternberg P.W."/>
        </authorList>
    </citation>
    <scope>NUCLEOTIDE SEQUENCE [LARGE SCALE GENOMIC DNA]</scope>
    <source>
        <strain evidence="14">MT8872</strain>
    </source>
</reference>
<feature type="compositionally biased region" description="Low complexity" evidence="10">
    <location>
        <begin position="1195"/>
        <end position="1205"/>
    </location>
</feature>
<evidence type="ECO:0000256" key="9">
    <source>
        <dbReference type="RuleBase" id="RU364134"/>
    </source>
</evidence>
<evidence type="ECO:0000259" key="11">
    <source>
        <dbReference type="Pfam" id="PF06333"/>
    </source>
</evidence>
<keyword evidence="14" id="KW-1185">Reference proteome</keyword>
<dbReference type="Proteomes" id="UP000492821">
    <property type="component" value="Unassembled WGS sequence"/>
</dbReference>
<keyword evidence="7 9" id="KW-0804">Transcription</keyword>
<evidence type="ECO:0000256" key="6">
    <source>
        <dbReference type="ARBA" id="ARBA00023159"/>
    </source>
</evidence>
<keyword evidence="6 9" id="KW-0010">Activator</keyword>
<comment type="similarity">
    <text evidence="2 9">Belongs to the Mediator complex subunit 13 family.</text>
</comment>
<feature type="domain" description="Mediator complex subunit Med13 N-terminal" evidence="12">
    <location>
        <begin position="8"/>
        <end position="259"/>
    </location>
</feature>
<feature type="compositionally biased region" description="Acidic residues" evidence="10">
    <location>
        <begin position="821"/>
        <end position="844"/>
    </location>
</feature>
<evidence type="ECO:0000256" key="10">
    <source>
        <dbReference type="SAM" id="MobiDB-lite"/>
    </source>
</evidence>
<evidence type="ECO:0000259" key="13">
    <source>
        <dbReference type="Pfam" id="PF18296"/>
    </source>
</evidence>
<feature type="compositionally biased region" description="Acidic residues" evidence="10">
    <location>
        <begin position="714"/>
        <end position="784"/>
    </location>
</feature>
<dbReference type="InterPro" id="IPR041285">
    <property type="entry name" value="MID_MedPIWI"/>
</dbReference>
<sequence>MTSLPSTSLEECYTNCFSLAEVNGLSWTCLTSSTSTPPESLDDCPVLSGFKKAQAEGVVSLWRRIPGPLRTLNETGGPVFQSTAISVKAAKELWIFWYGQTKPPLVDTLLTNGLKESETDSWSNGGLPYKIRTLFYDALINHMEKLLVEAGYSRFGRWYCQPIHEPITNRPELIPKHISAFDFEFFVVGDREVCIQMRIQRQPTLIRVPRRILKRKGSQAVILAPWGLRGQLLPNQPLLEEEKKPENAEDTTTTAGVNLKNFAGLYSESASKAQLAASIEEQMAQWAAYTVFSQPPPNANVDESLPKMLLVDVDGVPMFYPSHLVAIVADELEEDDDVLEEERQESRIVPHNGKKKLPLAADGIEIEPFTAVELLEPILTTSYDSAFTGLRIARKLFEEAAFPTERVCDRWFYLDLTRSELCTCRVCSSNNGDPTLKVLEKPDSLLLPSVSPAVPAILPNPSTPRSIRNSDPPPSVPPTSIESVQSVDLRQFRRNPRTRYVQPQFLWKADDHITAQDIEKSPRVEQEVEYVNRNEPSARTSWVAPISCQHEAVKSFADGSHPNVENVYHLLPGFRTDDELDVWDECNAPERTPTPFTPMTCVTPSTPLTEQQEKELEAAKQDFDYTYDPMKKDDIEYQEYHVLDGRDKPIGLETIEVDSPTPENEKSESPEPVGDIIVKEVAQPSDDDDDCISQVSASTVWSVESLPSTKSDSDGSESEEDVLPEGDFIEESPDEEEAEVEVGFDEDADDVEYDPETMEVDEYAEYVEDGSPVEEQEESSEETSDSAGTTESSDLSGSGGSSEETEESYEQEYSDESPQYEVDDEEQAYGDEYGEYQDELDPDDAYYREHGRTQDYDYQGEGYDEEGRPYRDYSDEDMPEEYEGEQYSPEEEYQEQYYEEQSSGSDDQPMGDEAYDRPSSSEERPYDDGRPLDRDDHLDSDERPYGRGPEGYHDDREYGYRDRAAHHYEEHYDGRGGGYDDYDPRYHERGDYGDYHGDGGYGDYPPDYDHRRDYTEDDRNRYYNDYPEGYEHRNEGPPPQAEEPIDPDEADRQAGLDERNYIMLQAAEVKLIAMVDEGKTFHEIQDAIRKFGFNDEIIAALRAKLKKLLPQPDDSSEAESEVSKESSPEVVEIETYAAEEDPIVLSDGDSDASTPSNSGAIAEDEFEADGSYSSHSSPEEVEREIEEEEFQFDVSPQSTETSSLEPEPERMEEVDDIVKGVVFSKNGKNEVVIGLNNVAPRPDPPKPLTDPPLAKLFAEERQPFYADDVEILNDDGGTCRVYEEGAFDISDFPPTPSESEQSDSDDASGSESGEEEPTGSYEHSIERVANPVNGQRVAGDVEMAEVLPQSSIPGPSSGAPVAPEPMEMESSTLAGLLGDSPGPRRGGNQSVPFGDNNEIVESDSGQTSGYSQSSQSSSEESSEESSQSTSSQSDQEMADETAEQPDDNVRPASPDGITTEEEESDDNNLDESDLDFRDEVEELLQEFNSNSHRRKKLIASRRFQRLRRKVTHMIFSDLDPKDIEDMTNDEILAIVEHRFQLFFKSGKRFKKLAPRMCPTVLAETVHHPEFLGNVFKGEVFVTKGLRRILEVRQYYNDTRLAALPKYCKQIIEQPVPVKPKINVHHSVAQREREIAVARRSATLAPFTPNDAYAVGPLSAASNLKRQAMMHNAQQRAAFGAVNGPPMYGQSPYHHGPPSNAMASPGQASPMMGRSAQNMFSIHGANTGGSVQMSEPSYGGSHPEFGSPQMNPMRPGSVYSGVGSVSNTGFPNSVASNPAIGFPGPGPDPGMSTVPSNSTPQTMMPYGNGISGMDSVRSAATVDGNAFEKPFKGYGYVLAVLLKDSLFNLHYDTIFDSCPLCSCNESIRTVEYGIYLSISSDIRAVDLMRSTSESSLGNVFSGLYIKPSDDGEEARCLCAFSAVRHRYLCAADSNLFADDVREAIGGPAQIDATEGSNFQWFDLLNESSWKVLDMLRWYLLGHDVAGLVRFASSVGPIPEIVPEKTENCAHLPPTQAYAVSSIDQSELDFVASTAIDASIISNKNGGGIFPAEDIRRLIRNKSADELQSVIHPWAVQIAKDTRAPSESENNAVLFRVCKLAEGLGSAINKDISVGIIEGPLTWKALHRKATGKFRPAQPAITEDGAPEPPAWHAPEPIPTIIVGSERDLVTTSPASIWAWDRSSLAPYSWPKDVIYIGAIPDQSVINEKTQLFLEDLSNYYERHRLGRHMPMPPPPTRDNSDYVGAEVIKIGDNSFAGATLTDRIDNYINALTSEIVRFFKRHPGAFGKRCWYEAIYRSANTIAGSSAAPKEDPLECYVNLNTRQPSPPNLVVMNMVDGGYMQRVPDDTYPKRPPEDPLHKDNIAHGIEECILHDEGNRHLPHVIVVYVVNPFSYGVTATSKELTKLVTSRFMRAFNHILMQIEPHLRPRFQFELLDMSTVMNYGAYSSDPLSENIFQMTPATFADAPTSDAVMRRLAFTVYSQPRQLSIDSVRDIIAKSVTRFGPAAQAMDLLDAMPRTQQPYYHISSMPFILAPRGSNYEFAKGKLVVKNPDEKVLICTYCLVRDAFLIATVTDDRGELTDSVVLSISRPTKSSTTGSNSSTSHVGDALNRLWIFLQGVMALDTKGWRLVIGRFGKLGHGEFKAWNVILSKKNLHAYNVSLKGRDKDVMTPAPGSLQAALNGGGSCRTCTLNPGFSEVPSIITACLVSTEAEPFLRLFPELLSEKAPKGFRLQPLDYSVTHIMVFPTSPNIQDNTDQGIADNGDEDLFPELDMLNEERDEDMDMAMGDLFNGDIEMKMVGTIPNQPIAVGYSISSAPALDVPEWFFAMCPSMRAQTPVHLKSALHINVPHIQNDDLSFNKPTTTDTHVLDSSASDDVLKYVLQTYNDLSWMNLDMVTGQRKSCLPVHIQSLLRLHNGLETFF</sequence>
<feature type="compositionally biased region" description="Acidic residues" evidence="10">
    <location>
        <begin position="1458"/>
        <end position="1471"/>
    </location>
</feature>
<feature type="compositionally biased region" description="Low complexity" evidence="10">
    <location>
        <begin position="1402"/>
        <end position="1435"/>
    </location>
</feature>
<evidence type="ECO:0000256" key="2">
    <source>
        <dbReference type="ARBA" id="ARBA00009354"/>
    </source>
</evidence>
<feature type="compositionally biased region" description="Acidic residues" evidence="10">
    <location>
        <begin position="874"/>
        <end position="898"/>
    </location>
</feature>
<feature type="region of interest" description="Disordered" evidence="10">
    <location>
        <begin position="1282"/>
        <end position="1471"/>
    </location>
</feature>
<organism evidence="14 15">
    <name type="scientific">Panagrellus redivivus</name>
    <name type="common">Microworm</name>
    <dbReference type="NCBI Taxonomy" id="6233"/>
    <lineage>
        <taxon>Eukaryota</taxon>
        <taxon>Metazoa</taxon>
        <taxon>Ecdysozoa</taxon>
        <taxon>Nematoda</taxon>
        <taxon>Chromadorea</taxon>
        <taxon>Rhabditida</taxon>
        <taxon>Tylenchina</taxon>
        <taxon>Panagrolaimomorpha</taxon>
        <taxon>Panagrolaimoidea</taxon>
        <taxon>Panagrolaimidae</taxon>
        <taxon>Panagrellus</taxon>
    </lineage>
</organism>
<comment type="function">
    <text evidence="9">Component of the Mediator complex, a coactivator involved in regulated transcription of nearly all RNA polymerase II-dependent genes. Mediator functions as a bridge to convey information from gene-specific regulatory proteins to the basal RNA polymerase II transcription machinery. Mediator is recruited to promoters by direct interactions with regulatory proteins and serves as a scaffold for the assembly of a functional preinitiation complex with RNA polymerase II and the general transcription factors.</text>
</comment>
<evidence type="ECO:0000256" key="1">
    <source>
        <dbReference type="ARBA" id="ARBA00004123"/>
    </source>
</evidence>
<reference evidence="15" key="2">
    <citation type="submission" date="2020-10" db="UniProtKB">
        <authorList>
            <consortium name="WormBaseParasite"/>
        </authorList>
    </citation>
    <scope>IDENTIFICATION</scope>
</reference>
<dbReference type="WBParaSite" id="Pan_g1413.t1">
    <property type="protein sequence ID" value="Pan_g1413.t1"/>
    <property type="gene ID" value="Pan_g1413"/>
</dbReference>
<evidence type="ECO:0000313" key="14">
    <source>
        <dbReference type="Proteomes" id="UP000492821"/>
    </source>
</evidence>
<dbReference type="GO" id="GO:0016592">
    <property type="term" value="C:mediator complex"/>
    <property type="evidence" value="ECO:0007669"/>
    <property type="project" value="InterPro"/>
</dbReference>
<evidence type="ECO:0000256" key="3">
    <source>
        <dbReference type="ARBA" id="ARBA00019618"/>
    </source>
</evidence>
<feature type="compositionally biased region" description="Acidic residues" evidence="10">
    <location>
        <begin position="1436"/>
        <end position="1446"/>
    </location>
</feature>
<feature type="compositionally biased region" description="Acidic residues" evidence="10">
    <location>
        <begin position="803"/>
        <end position="815"/>
    </location>
</feature>
<evidence type="ECO:0000259" key="12">
    <source>
        <dbReference type="Pfam" id="PF11597"/>
    </source>
</evidence>
<dbReference type="Pfam" id="PF11597">
    <property type="entry name" value="Med13_N"/>
    <property type="match status" value="1"/>
</dbReference>
<evidence type="ECO:0000256" key="7">
    <source>
        <dbReference type="ARBA" id="ARBA00023163"/>
    </source>
</evidence>
<evidence type="ECO:0000313" key="15">
    <source>
        <dbReference type="WBParaSite" id="Pan_g1413.t1"/>
    </source>
</evidence>
<dbReference type="InterPro" id="IPR021643">
    <property type="entry name" value="Mediator_Med13_N"/>
</dbReference>
<feature type="compositionally biased region" description="Basic and acidic residues" evidence="10">
    <location>
        <begin position="1007"/>
        <end position="1022"/>
    </location>
</feature>
<keyword evidence="8 9" id="KW-0539">Nucleus</keyword>
<feature type="region of interest" description="Disordered" evidence="10">
    <location>
        <begin position="681"/>
        <end position="1057"/>
    </location>
</feature>
<comment type="subunit">
    <text evidence="9">Component of the Mediator complex.</text>
</comment>
<dbReference type="PANTHER" id="PTHR48249:SF3">
    <property type="entry name" value="MEDIATOR OF RNA POLYMERASE II TRANSCRIPTION SUBUNIT 13"/>
    <property type="match status" value="1"/>
</dbReference>
<feature type="compositionally biased region" description="Acidic residues" evidence="10">
    <location>
        <begin position="1300"/>
        <end position="1317"/>
    </location>
</feature>
<keyword evidence="5 9" id="KW-0805">Transcription regulation</keyword>
<dbReference type="Pfam" id="PF06333">
    <property type="entry name" value="Med13_C"/>
    <property type="match status" value="1"/>
</dbReference>
<feature type="compositionally biased region" description="Basic and acidic residues" evidence="10">
    <location>
        <begin position="982"/>
        <end position="997"/>
    </location>
</feature>
<dbReference type="PANTHER" id="PTHR48249">
    <property type="entry name" value="MEDIATOR OF RNA POLYMERASE II TRANSCRIPTION SUBUNIT 13"/>
    <property type="match status" value="1"/>
</dbReference>
<evidence type="ECO:0000256" key="8">
    <source>
        <dbReference type="ARBA" id="ARBA00023242"/>
    </source>
</evidence>
<feature type="compositionally biased region" description="Polar residues" evidence="10">
    <location>
        <begin position="693"/>
        <end position="710"/>
    </location>
</feature>
<evidence type="ECO:0000256" key="5">
    <source>
        <dbReference type="ARBA" id="ARBA00023015"/>
    </source>
</evidence>
<feature type="compositionally biased region" description="Acidic residues" evidence="10">
    <location>
        <begin position="1179"/>
        <end position="1191"/>
    </location>
</feature>
<feature type="domain" description="Mediator complex subunit Med13 C-terminal" evidence="11">
    <location>
        <begin position="2529"/>
        <end position="2910"/>
    </location>
</feature>
<dbReference type="GO" id="GO:0045944">
    <property type="term" value="P:positive regulation of transcription by RNA polymerase II"/>
    <property type="evidence" value="ECO:0007669"/>
    <property type="project" value="TreeGrafter"/>
</dbReference>
<name>A0A7E4UXY5_PANRE</name>
<feature type="region of interest" description="Disordered" evidence="10">
    <location>
        <begin position="1109"/>
        <end position="1212"/>
    </location>
</feature>
<keyword evidence="4 9" id="KW-0678">Repressor</keyword>
<dbReference type="Pfam" id="PF18296">
    <property type="entry name" value="MID_MedPIWI"/>
    <property type="match status" value="1"/>
</dbReference>
<feature type="region of interest" description="Disordered" evidence="10">
    <location>
        <begin position="458"/>
        <end position="483"/>
    </location>
</feature>
<protein>
    <recommendedName>
        <fullName evidence="3 9">Mediator of RNA polymerase II transcription subunit 13</fullName>
    </recommendedName>
</protein>
<dbReference type="InterPro" id="IPR009401">
    <property type="entry name" value="Med13_C"/>
</dbReference>
<dbReference type="InterPro" id="IPR051139">
    <property type="entry name" value="Mediator_complx_sub13"/>
</dbReference>
<feature type="compositionally biased region" description="Low complexity" evidence="10">
    <location>
        <begin position="785"/>
        <end position="796"/>
    </location>
</feature>
<accession>A0A7E4UXY5</accession>
<feature type="compositionally biased region" description="Basic and acidic residues" evidence="10">
    <location>
        <begin position="914"/>
        <end position="974"/>
    </location>
</feature>
<feature type="compositionally biased region" description="Basic and acidic residues" evidence="10">
    <location>
        <begin position="845"/>
        <end position="855"/>
    </location>
</feature>
<proteinExistence type="inferred from homology"/>